<organism evidence="2 3">
    <name type="scientific">Mycolicibacterium septicum DSM 44393</name>
    <dbReference type="NCBI Taxonomy" id="1341646"/>
    <lineage>
        <taxon>Bacteria</taxon>
        <taxon>Bacillati</taxon>
        <taxon>Actinomycetota</taxon>
        <taxon>Actinomycetes</taxon>
        <taxon>Mycobacteriales</taxon>
        <taxon>Mycobacteriaceae</taxon>
        <taxon>Mycolicibacterium</taxon>
    </lineage>
</organism>
<dbReference type="EMBL" id="JAAXPJ010000001">
    <property type="protein sequence ID" value="NKZ09986.1"/>
    <property type="molecule type" value="Genomic_DNA"/>
</dbReference>
<evidence type="ECO:0000259" key="1">
    <source>
        <dbReference type="Pfam" id="PF04717"/>
    </source>
</evidence>
<dbReference type="InterPro" id="IPR037026">
    <property type="entry name" value="Vgr_OB-fold_dom_sf"/>
</dbReference>
<dbReference type="SUPFAM" id="SSF69255">
    <property type="entry name" value="gp5 N-terminal domain-like"/>
    <property type="match status" value="1"/>
</dbReference>
<sequence length="170" mass="17825">MTNERVFGVYRGLVVENIDPEPAGRIKIRLADAAGDRMLWAPIAQPVVSVAQEVPAVGAEVLVAFEAGDPNFPYVIGGLWREPPIPAVRTLTLPSGHQVVIDEPAQEVRLLHPNGTEIVLESNGGVTITAPMVDVRAAAANFSGTVTCTTMVATSGVVSPSYTPGVGNVM</sequence>
<dbReference type="Pfam" id="PF04717">
    <property type="entry name" value="Phage_base_V"/>
    <property type="match status" value="1"/>
</dbReference>
<dbReference type="Proteomes" id="UP000518188">
    <property type="component" value="Unassembled WGS sequence"/>
</dbReference>
<evidence type="ECO:0000313" key="3">
    <source>
        <dbReference type="Proteomes" id="UP000518188"/>
    </source>
</evidence>
<dbReference type="RefSeq" id="WP_162563157.1">
    <property type="nucleotide sequence ID" value="NZ_HG322951.1"/>
</dbReference>
<accession>A0A7X6MKC2</accession>
<reference evidence="2 3" key="1">
    <citation type="submission" date="2020-04" db="EMBL/GenBank/DDBJ databases">
        <title>MicrobeNet Type strains.</title>
        <authorList>
            <person name="Nicholson A.C."/>
        </authorList>
    </citation>
    <scope>NUCLEOTIDE SEQUENCE [LARGE SCALE GENOMIC DNA]</scope>
    <source>
        <strain evidence="2 3">ATCC 700731</strain>
    </source>
</reference>
<dbReference type="InterPro" id="IPR006531">
    <property type="entry name" value="Gp5/Vgr_OB"/>
</dbReference>
<dbReference type="AlphaFoldDB" id="A0A7X6MKC2"/>
<gene>
    <name evidence="2" type="ORF">HGA11_03270</name>
</gene>
<name>A0A7X6MKC2_9MYCO</name>
<comment type="caution">
    <text evidence="2">The sequence shown here is derived from an EMBL/GenBank/DDBJ whole genome shotgun (WGS) entry which is preliminary data.</text>
</comment>
<feature type="domain" description="Gp5/Type VI secretion system Vgr protein OB-fold" evidence="1">
    <location>
        <begin position="10"/>
        <end position="80"/>
    </location>
</feature>
<dbReference type="Gene3D" id="2.40.50.230">
    <property type="entry name" value="Gp5 N-terminal domain"/>
    <property type="match status" value="1"/>
</dbReference>
<protein>
    <recommendedName>
        <fullName evidence="1">Gp5/Type VI secretion system Vgr protein OB-fold domain-containing protein</fullName>
    </recommendedName>
</protein>
<evidence type="ECO:0000313" key="2">
    <source>
        <dbReference type="EMBL" id="NKZ09986.1"/>
    </source>
</evidence>
<proteinExistence type="predicted"/>